<evidence type="ECO:0000313" key="6">
    <source>
        <dbReference type="Proteomes" id="UP000238348"/>
    </source>
</evidence>
<dbReference type="GO" id="GO:0006633">
    <property type="term" value="P:fatty acid biosynthetic process"/>
    <property type="evidence" value="ECO:0007669"/>
    <property type="project" value="InterPro"/>
</dbReference>
<dbReference type="PANTHER" id="PTHR34069:SF3">
    <property type="entry name" value="ACYL-COA:ACYL-COA ALKYLTRANSFERASE"/>
    <property type="match status" value="1"/>
</dbReference>
<gene>
    <name evidence="5" type="ORF">SOCE26_102120</name>
</gene>
<evidence type="ECO:0000259" key="4">
    <source>
        <dbReference type="Pfam" id="PF08545"/>
    </source>
</evidence>
<dbReference type="RefSeq" id="WP_104986495.1">
    <property type="nucleotide sequence ID" value="NZ_CP012673.1"/>
</dbReference>
<proteinExistence type="predicted"/>
<reference evidence="5 6" key="1">
    <citation type="submission" date="2015-09" db="EMBL/GenBank/DDBJ databases">
        <title>Sorangium comparison.</title>
        <authorList>
            <person name="Zaburannyi N."/>
            <person name="Bunk B."/>
            <person name="Overmann J."/>
            <person name="Mueller R."/>
        </authorList>
    </citation>
    <scope>NUCLEOTIDE SEQUENCE [LARGE SCALE GENOMIC DNA]</scope>
    <source>
        <strain evidence="5 6">So ce26</strain>
    </source>
</reference>
<dbReference type="Proteomes" id="UP000238348">
    <property type="component" value="Chromosome"/>
</dbReference>
<dbReference type="Pfam" id="PF08545">
    <property type="entry name" value="ACP_syn_III"/>
    <property type="match status" value="1"/>
</dbReference>
<dbReference type="Pfam" id="PF08541">
    <property type="entry name" value="ACP_syn_III_C"/>
    <property type="match status" value="1"/>
</dbReference>
<evidence type="ECO:0000256" key="2">
    <source>
        <dbReference type="ARBA" id="ARBA00023315"/>
    </source>
</evidence>
<dbReference type="InterPro" id="IPR013751">
    <property type="entry name" value="ACP_syn_III_N"/>
</dbReference>
<protein>
    <recommendedName>
        <fullName evidence="7">3-oxoacyl-ACP synthase</fullName>
    </recommendedName>
</protein>
<dbReference type="SUPFAM" id="SSF53901">
    <property type="entry name" value="Thiolase-like"/>
    <property type="match status" value="1"/>
</dbReference>
<dbReference type="GO" id="GO:0004315">
    <property type="term" value="F:3-oxoacyl-[acyl-carrier-protein] synthase activity"/>
    <property type="evidence" value="ECO:0007669"/>
    <property type="project" value="InterPro"/>
</dbReference>
<dbReference type="Gene3D" id="3.40.47.10">
    <property type="match status" value="2"/>
</dbReference>
<keyword evidence="1" id="KW-0808">Transferase</keyword>
<dbReference type="InterPro" id="IPR016039">
    <property type="entry name" value="Thiolase-like"/>
</dbReference>
<sequence length="365" mass="39420">MKEASNVGIWGIGTHLPPNVRTNDWWPKELVEQWRERRAAGVTRPVEADRQLSPAAAALTRAMAAYKEDPFEGAIERRVLSDDMDPSDMELGAAREALARSGAFAEDIDALLIGGTIPDFQQNSSGCRLHRELEMRPGVLTLQTEGTCNAFAQQVAVARALIGSGQARRVLAVQSSAQSRVLRAQDPFSVWFGDGATAVVLGPVPAGEGMLGEAHLTDGRFYGALVTGVPGKRWTDEGKNVLYLADPRRAREQLFAIAEHANPMLDRALAAAGLGRKDIGVIVTHQAAGWFGSAIQAIWDLPEARRTDTFAWASSLSGANLPMVMATGEREGILRPGDVVATVSGATGMTMTVMVMRWRRYRTSS</sequence>
<keyword evidence="2" id="KW-0012">Acyltransferase</keyword>
<evidence type="ECO:0008006" key="7">
    <source>
        <dbReference type="Google" id="ProtNLM"/>
    </source>
</evidence>
<feature type="domain" description="Beta-ketoacyl-[acyl-carrier-protein] synthase III C-terminal" evidence="3">
    <location>
        <begin position="269"/>
        <end position="358"/>
    </location>
</feature>
<feature type="domain" description="Beta-ketoacyl-[acyl-carrier-protein] synthase III N-terminal" evidence="4">
    <location>
        <begin position="146"/>
        <end position="214"/>
    </location>
</feature>
<dbReference type="PANTHER" id="PTHR34069">
    <property type="entry name" value="3-OXOACYL-[ACYL-CARRIER-PROTEIN] SYNTHASE 3"/>
    <property type="match status" value="1"/>
</dbReference>
<evidence type="ECO:0000259" key="3">
    <source>
        <dbReference type="Pfam" id="PF08541"/>
    </source>
</evidence>
<dbReference type="AlphaFoldDB" id="A0A2L0FAW8"/>
<dbReference type="EMBL" id="CP012673">
    <property type="protein sequence ID" value="AUX48671.1"/>
    <property type="molecule type" value="Genomic_DNA"/>
</dbReference>
<dbReference type="OrthoDB" id="5514254at2"/>
<dbReference type="InterPro" id="IPR013747">
    <property type="entry name" value="ACP_syn_III_C"/>
</dbReference>
<evidence type="ECO:0000313" key="5">
    <source>
        <dbReference type="EMBL" id="AUX48671.1"/>
    </source>
</evidence>
<dbReference type="GO" id="GO:0044550">
    <property type="term" value="P:secondary metabolite biosynthetic process"/>
    <property type="evidence" value="ECO:0007669"/>
    <property type="project" value="TreeGrafter"/>
</dbReference>
<evidence type="ECO:0000256" key="1">
    <source>
        <dbReference type="ARBA" id="ARBA00022679"/>
    </source>
</evidence>
<accession>A0A2L0FAW8</accession>
<name>A0A2L0FAW8_SORCE</name>
<organism evidence="5 6">
    <name type="scientific">Sorangium cellulosum</name>
    <name type="common">Polyangium cellulosum</name>
    <dbReference type="NCBI Taxonomy" id="56"/>
    <lineage>
        <taxon>Bacteria</taxon>
        <taxon>Pseudomonadati</taxon>
        <taxon>Myxococcota</taxon>
        <taxon>Polyangia</taxon>
        <taxon>Polyangiales</taxon>
        <taxon>Polyangiaceae</taxon>
        <taxon>Sorangium</taxon>
    </lineage>
</organism>